<evidence type="ECO:0000259" key="1">
    <source>
        <dbReference type="Pfam" id="PF01261"/>
    </source>
</evidence>
<evidence type="ECO:0000313" key="2">
    <source>
        <dbReference type="EMBL" id="MDU0202180.1"/>
    </source>
</evidence>
<reference evidence="2 3" key="1">
    <citation type="submission" date="2023-10" db="EMBL/GenBank/DDBJ databases">
        <title>Paenibacillus strain PFR10 Genome sequencing and assembly.</title>
        <authorList>
            <person name="Kim I."/>
        </authorList>
    </citation>
    <scope>NUCLEOTIDE SEQUENCE [LARGE SCALE GENOMIC DNA]</scope>
    <source>
        <strain evidence="2 3">PFR10</strain>
    </source>
</reference>
<feature type="domain" description="Xylose isomerase-like TIM barrel" evidence="1">
    <location>
        <begin position="28"/>
        <end position="186"/>
    </location>
</feature>
<dbReference type="InterPro" id="IPR036237">
    <property type="entry name" value="Xyl_isomerase-like_sf"/>
</dbReference>
<dbReference type="Pfam" id="PF01261">
    <property type="entry name" value="AP_endonuc_2"/>
    <property type="match status" value="1"/>
</dbReference>
<protein>
    <submittedName>
        <fullName evidence="2">TIM barrel protein</fullName>
    </submittedName>
</protein>
<dbReference type="InterPro" id="IPR013022">
    <property type="entry name" value="Xyl_isomerase-like_TIM-brl"/>
</dbReference>
<organism evidence="2 3">
    <name type="scientific">Paenibacillus violae</name>
    <dbReference type="NCBI Taxonomy" id="3077234"/>
    <lineage>
        <taxon>Bacteria</taxon>
        <taxon>Bacillati</taxon>
        <taxon>Bacillota</taxon>
        <taxon>Bacilli</taxon>
        <taxon>Bacillales</taxon>
        <taxon>Paenibacillaceae</taxon>
        <taxon>Paenibacillus</taxon>
    </lineage>
</organism>
<name>A0ABU3RD39_9BACL</name>
<accession>A0ABU3RD39</accession>
<dbReference type="Gene3D" id="3.20.20.150">
    <property type="entry name" value="Divalent-metal-dependent TIM barrel enzymes"/>
    <property type="match status" value="1"/>
</dbReference>
<proteinExistence type="predicted"/>
<gene>
    <name evidence="2" type="ORF">RQP52_13840</name>
</gene>
<dbReference type="EMBL" id="JAWCUD010000003">
    <property type="protein sequence ID" value="MDU0202180.1"/>
    <property type="molecule type" value="Genomic_DNA"/>
</dbReference>
<sequence length="273" mass="31318">MNVLGFRSFWDLLPIAWQMNRETEAIMEKIAEAGFDGIEFIPPQNPKDDAVFAKKLENLGLQFIGQISTQAPDHVGSFREKIARLRDLNPVIIVSHSAKDSMAFDQQCAFFEEALAVEQAIQIPVAHETHRGRAMFVPWTTAALLRKFPELHINADFSHWMVACEGMPLEADEDMQLAISRAIHIHGRVGYPEGPQVPDPRDPYYEPYVKQHLQWWTMIAQEHRDAGHTQFTFTPEFGPSPYLQTQPYTNMPVADTWDINAWMFSTFKESLMK</sequence>
<evidence type="ECO:0000313" key="3">
    <source>
        <dbReference type="Proteomes" id="UP001260980"/>
    </source>
</evidence>
<dbReference type="RefSeq" id="WP_315952203.1">
    <property type="nucleotide sequence ID" value="NZ_JAWCUD010000003.1"/>
</dbReference>
<keyword evidence="3" id="KW-1185">Reference proteome</keyword>
<dbReference type="Proteomes" id="UP001260980">
    <property type="component" value="Unassembled WGS sequence"/>
</dbReference>
<comment type="caution">
    <text evidence="2">The sequence shown here is derived from an EMBL/GenBank/DDBJ whole genome shotgun (WGS) entry which is preliminary data.</text>
</comment>
<dbReference type="SUPFAM" id="SSF51658">
    <property type="entry name" value="Xylose isomerase-like"/>
    <property type="match status" value="1"/>
</dbReference>